<reference evidence="12 13" key="1">
    <citation type="journal article" date="2018" name="Mol. Plant">
        <title>The genome of Artemisia annua provides insight into the evolution of Asteraceae family and artemisinin biosynthesis.</title>
        <authorList>
            <person name="Shen Q."/>
            <person name="Zhang L."/>
            <person name="Liao Z."/>
            <person name="Wang S."/>
            <person name="Yan T."/>
            <person name="Shi P."/>
            <person name="Liu M."/>
            <person name="Fu X."/>
            <person name="Pan Q."/>
            <person name="Wang Y."/>
            <person name="Lv Z."/>
            <person name="Lu X."/>
            <person name="Zhang F."/>
            <person name="Jiang W."/>
            <person name="Ma Y."/>
            <person name="Chen M."/>
            <person name="Hao X."/>
            <person name="Li L."/>
            <person name="Tang Y."/>
            <person name="Lv G."/>
            <person name="Zhou Y."/>
            <person name="Sun X."/>
            <person name="Brodelius P.E."/>
            <person name="Rose J.K.C."/>
            <person name="Tang K."/>
        </authorList>
    </citation>
    <scope>NUCLEOTIDE SEQUENCE [LARGE SCALE GENOMIC DNA]</scope>
    <source>
        <strain evidence="13">cv. Huhao1</strain>
        <tissue evidence="12">Leaf</tissue>
    </source>
</reference>
<evidence type="ECO:0000256" key="4">
    <source>
        <dbReference type="ARBA" id="ARBA00022892"/>
    </source>
</evidence>
<dbReference type="GO" id="GO:0015031">
    <property type="term" value="P:protein transport"/>
    <property type="evidence" value="ECO:0007669"/>
    <property type="project" value="UniProtKB-KW"/>
</dbReference>
<dbReference type="GO" id="GO:0000139">
    <property type="term" value="C:Golgi membrane"/>
    <property type="evidence" value="ECO:0007669"/>
    <property type="project" value="UniProtKB-SubCell"/>
</dbReference>
<sequence>MLLAQREFSGKGKRKKGGKSGDQGGDKKEGKKGKSKKGKSEATDDNDKAKPSTAVVRAPPITFLSKESLKLELASSGLRLFHVSGILDVKVDNPEKNGFIKIKIESEVPEMIEGTEDTGMKWKPSQKMEKTLFSTEKILKHNSPKLPFPSGRPLHWTLKSKEESYVPLNIKCQTTDVDAEKTKVILEYAAFTRFVLKKVVISVPIQRGVVPDVSSLTGIWRCRFNPGNSRLEWPMDRIDKSNRTGFMEFSVPQVDRSKFFPVSVRFTAACTYSNLKMCVVPLKGLKAPAEFVHKQELEVDEYQLVD</sequence>
<accession>A0A2U1PIJ1</accession>
<evidence type="ECO:0000256" key="1">
    <source>
        <dbReference type="ARBA" id="ARBA00010516"/>
    </source>
</evidence>
<comment type="subunit">
    <text evidence="8">Oligomeric complex that consists of at least the alpha, beta, beta', gamma, delta, epsilon and zeta subunits.</text>
</comment>
<dbReference type="EMBL" id="PKPP01001106">
    <property type="protein sequence ID" value="PWA85576.1"/>
    <property type="molecule type" value="Genomic_DNA"/>
</dbReference>
<comment type="similarity">
    <text evidence="1 8">Belongs to the adaptor complexes medium subunit family. Delta-COP subfamily.</text>
</comment>
<dbReference type="STRING" id="35608.A0A2U1PIJ1"/>
<name>A0A2U1PIJ1_ARTAN</name>
<proteinExistence type="inferred from homology"/>
<keyword evidence="8" id="KW-0472">Membrane</keyword>
<evidence type="ECO:0000256" key="10">
    <source>
        <dbReference type="SAM" id="MobiDB-lite"/>
    </source>
</evidence>
<evidence type="ECO:0000256" key="6">
    <source>
        <dbReference type="ARBA" id="ARBA00023034"/>
    </source>
</evidence>
<dbReference type="SUPFAM" id="SSF49447">
    <property type="entry name" value="Second domain of Mu2 adaptin subunit (ap50) of ap2 adaptor"/>
    <property type="match status" value="1"/>
</dbReference>
<evidence type="ECO:0000256" key="2">
    <source>
        <dbReference type="ARBA" id="ARBA00022448"/>
    </source>
</evidence>
<dbReference type="GO" id="GO:0006888">
    <property type="term" value="P:endoplasmic reticulum to Golgi vesicle-mediated transport"/>
    <property type="evidence" value="ECO:0007669"/>
    <property type="project" value="TreeGrafter"/>
</dbReference>
<evidence type="ECO:0000256" key="3">
    <source>
        <dbReference type="ARBA" id="ARBA00022490"/>
    </source>
</evidence>
<keyword evidence="6 8" id="KW-0333">Golgi apparatus</keyword>
<dbReference type="OrthoDB" id="10266042at2759"/>
<keyword evidence="13" id="KW-1185">Reference proteome</keyword>
<dbReference type="GO" id="GO:0030126">
    <property type="term" value="C:COPI vesicle coat"/>
    <property type="evidence" value="ECO:0007669"/>
    <property type="project" value="UniProtKB-UniRule"/>
</dbReference>
<evidence type="ECO:0000313" key="13">
    <source>
        <dbReference type="Proteomes" id="UP000245207"/>
    </source>
</evidence>
<evidence type="ECO:0000256" key="7">
    <source>
        <dbReference type="ARBA" id="ARBA00023329"/>
    </source>
</evidence>
<dbReference type="PANTHER" id="PTHR10121">
    <property type="entry name" value="COATOMER SUBUNIT DELTA"/>
    <property type="match status" value="1"/>
</dbReference>
<evidence type="ECO:0000256" key="8">
    <source>
        <dbReference type="RuleBase" id="RU364018"/>
    </source>
</evidence>
<comment type="subcellular location">
    <subcellularLocation>
        <location evidence="8 9">Cytoplasm</location>
    </subcellularLocation>
    <subcellularLocation>
        <location evidence="8 9">Cytoplasmic vesicle</location>
        <location evidence="8 9">COPI-coated vesicle membrane</location>
        <topology evidence="8 9">Peripheral membrane protein</topology>
        <orientation evidence="8 9">Cytoplasmic side</orientation>
    </subcellularLocation>
    <subcellularLocation>
        <location evidence="8 9">Golgi apparatus membrane</location>
        <topology evidence="8 9">Peripheral membrane protein</topology>
        <orientation evidence="8 9">Cytoplasmic side</orientation>
    </subcellularLocation>
</comment>
<comment type="caution">
    <text evidence="12">The sequence shown here is derived from an EMBL/GenBank/DDBJ whole genome shotgun (WGS) entry which is preliminary data.</text>
</comment>
<dbReference type="InterPro" id="IPR028565">
    <property type="entry name" value="MHD"/>
</dbReference>
<organism evidence="12 13">
    <name type="scientific">Artemisia annua</name>
    <name type="common">Sweet wormwood</name>
    <dbReference type="NCBI Taxonomy" id="35608"/>
    <lineage>
        <taxon>Eukaryota</taxon>
        <taxon>Viridiplantae</taxon>
        <taxon>Streptophyta</taxon>
        <taxon>Embryophyta</taxon>
        <taxon>Tracheophyta</taxon>
        <taxon>Spermatophyta</taxon>
        <taxon>Magnoliopsida</taxon>
        <taxon>eudicotyledons</taxon>
        <taxon>Gunneridae</taxon>
        <taxon>Pentapetalae</taxon>
        <taxon>asterids</taxon>
        <taxon>campanulids</taxon>
        <taxon>Asterales</taxon>
        <taxon>Asteraceae</taxon>
        <taxon>Asteroideae</taxon>
        <taxon>Anthemideae</taxon>
        <taxon>Artemisiinae</taxon>
        <taxon>Artemisia</taxon>
    </lineage>
</organism>
<dbReference type="PROSITE" id="PS51072">
    <property type="entry name" value="MHD"/>
    <property type="match status" value="1"/>
</dbReference>
<dbReference type="PANTHER" id="PTHR10121:SF0">
    <property type="entry name" value="COATOMER SUBUNIT DELTA"/>
    <property type="match status" value="1"/>
</dbReference>
<keyword evidence="2 8" id="KW-0813">Transport</keyword>
<evidence type="ECO:0000259" key="11">
    <source>
        <dbReference type="PROSITE" id="PS51072"/>
    </source>
</evidence>
<dbReference type="GO" id="GO:0006890">
    <property type="term" value="P:retrograde vesicle-mediated transport, Golgi to endoplasmic reticulum"/>
    <property type="evidence" value="ECO:0007669"/>
    <property type="project" value="UniProtKB-UniRule"/>
</dbReference>
<gene>
    <name evidence="12" type="ORF">CTI12_AA064970</name>
</gene>
<keyword evidence="5 8" id="KW-0653">Protein transport</keyword>
<keyword evidence="3 8" id="KW-0963">Cytoplasm</keyword>
<feature type="compositionally biased region" description="Basic and acidic residues" evidence="10">
    <location>
        <begin position="38"/>
        <end position="50"/>
    </location>
</feature>
<dbReference type="InterPro" id="IPR027059">
    <property type="entry name" value="Coatomer_dsu"/>
</dbReference>
<evidence type="ECO:0000313" key="12">
    <source>
        <dbReference type="EMBL" id="PWA85576.1"/>
    </source>
</evidence>
<evidence type="ECO:0000256" key="5">
    <source>
        <dbReference type="ARBA" id="ARBA00022927"/>
    </source>
</evidence>
<dbReference type="AlphaFoldDB" id="A0A2U1PIJ1"/>
<keyword evidence="4 8" id="KW-0931">ER-Golgi transport</keyword>
<dbReference type="Proteomes" id="UP000245207">
    <property type="component" value="Unassembled WGS sequence"/>
</dbReference>
<dbReference type="InterPro" id="IPR036168">
    <property type="entry name" value="AP2_Mu_C_sf"/>
</dbReference>
<protein>
    <recommendedName>
        <fullName evidence="8">Coatomer subunit delta</fullName>
    </recommendedName>
</protein>
<feature type="region of interest" description="Disordered" evidence="10">
    <location>
        <begin position="1"/>
        <end position="53"/>
    </location>
</feature>
<dbReference type="CDD" id="cd09254">
    <property type="entry name" value="AP_delta-COPI_MHD"/>
    <property type="match status" value="1"/>
</dbReference>
<feature type="domain" description="MHD" evidence="11">
    <location>
        <begin position="58"/>
        <end position="305"/>
    </location>
</feature>
<dbReference type="GO" id="GO:0051645">
    <property type="term" value="P:Golgi localization"/>
    <property type="evidence" value="ECO:0007669"/>
    <property type="project" value="TreeGrafter"/>
</dbReference>
<evidence type="ECO:0000256" key="9">
    <source>
        <dbReference type="RuleBase" id="RU366052"/>
    </source>
</evidence>
<comment type="function">
    <text evidence="8">The coatomer is a cytosolic protein complex that binds to dilysine motifs and reversibly associates with Golgi non-clathrin-coated vesicles, which further mediate biosynthetic protein transport from the ER, via the Golgi up to the trans Golgi network. Coatomer complex is required for budding from Golgi membranes, and is essential for the retrograde Golgi-to-ER transport of dilysine-tagged proteins.</text>
</comment>
<dbReference type="Pfam" id="PF00928">
    <property type="entry name" value="Adap_comp_sub"/>
    <property type="match status" value="1"/>
</dbReference>
<keyword evidence="7 8" id="KW-0968">Cytoplasmic vesicle</keyword>